<organism evidence="1">
    <name type="scientific">Cryptomonas curvata</name>
    <dbReference type="NCBI Taxonomy" id="233186"/>
    <lineage>
        <taxon>Eukaryota</taxon>
        <taxon>Cryptophyceae</taxon>
        <taxon>Cryptomonadales</taxon>
        <taxon>Cryptomonadaceae</taxon>
        <taxon>Cryptomonas</taxon>
    </lineage>
</organism>
<accession>A0A7S0QGY8</accession>
<gene>
    <name evidence="1" type="ORF">CCUR1050_LOCUS7803</name>
</gene>
<dbReference type="EMBL" id="HBEZ01014116">
    <property type="protein sequence ID" value="CAD8630124.1"/>
    <property type="molecule type" value="Transcribed_RNA"/>
</dbReference>
<proteinExistence type="predicted"/>
<dbReference type="AlphaFoldDB" id="A0A7S0QGY8"/>
<reference evidence="1" key="1">
    <citation type="submission" date="2021-01" db="EMBL/GenBank/DDBJ databases">
        <authorList>
            <person name="Corre E."/>
            <person name="Pelletier E."/>
            <person name="Niang G."/>
            <person name="Scheremetjew M."/>
            <person name="Finn R."/>
            <person name="Kale V."/>
            <person name="Holt S."/>
            <person name="Cochrane G."/>
            <person name="Meng A."/>
            <person name="Brown T."/>
            <person name="Cohen L."/>
        </authorList>
    </citation>
    <scope>NUCLEOTIDE SEQUENCE</scope>
    <source>
        <strain evidence="1">CCAP979/52</strain>
    </source>
</reference>
<name>A0A7S0QGY8_9CRYP</name>
<protein>
    <submittedName>
        <fullName evidence="1">Uncharacterized protein</fullName>
    </submittedName>
</protein>
<sequence>MMQRLSYLASLFYWEKDSGRISKQTTETICQPDPAHSVTRALGLLWRSSNELTMKLAACSMEQGALPKWQTSWKPYDEVSSASCDSAGSFWDTAYTPGSLPSHWPLAPQAAPAPPPAKR</sequence>
<evidence type="ECO:0000313" key="1">
    <source>
        <dbReference type="EMBL" id="CAD8630124.1"/>
    </source>
</evidence>